<dbReference type="InterPro" id="IPR027417">
    <property type="entry name" value="P-loop_NTPase"/>
</dbReference>
<protein>
    <recommendedName>
        <fullName evidence="10">NB-ARC domain-containing protein</fullName>
    </recommendedName>
</protein>
<dbReference type="InterPro" id="IPR002182">
    <property type="entry name" value="NB-ARC"/>
</dbReference>
<accession>A0A3L6Q5F6</accession>
<dbReference type="SUPFAM" id="SSF52540">
    <property type="entry name" value="P-loop containing nucleoside triphosphate hydrolases"/>
    <property type="match status" value="1"/>
</dbReference>
<dbReference type="PANTHER" id="PTHR19338:SF58">
    <property type="entry name" value="OS09G0517100 PROTEIN"/>
    <property type="match status" value="1"/>
</dbReference>
<organism evidence="8 9">
    <name type="scientific">Panicum miliaceum</name>
    <name type="common">Proso millet</name>
    <name type="synonym">Broomcorn millet</name>
    <dbReference type="NCBI Taxonomy" id="4540"/>
    <lineage>
        <taxon>Eukaryota</taxon>
        <taxon>Viridiplantae</taxon>
        <taxon>Streptophyta</taxon>
        <taxon>Embryophyta</taxon>
        <taxon>Tracheophyta</taxon>
        <taxon>Spermatophyta</taxon>
        <taxon>Magnoliopsida</taxon>
        <taxon>Liliopsida</taxon>
        <taxon>Poales</taxon>
        <taxon>Poaceae</taxon>
        <taxon>PACMAD clade</taxon>
        <taxon>Panicoideae</taxon>
        <taxon>Panicodae</taxon>
        <taxon>Paniceae</taxon>
        <taxon>Panicinae</taxon>
        <taxon>Panicum</taxon>
        <taxon>Panicum sect. Panicum</taxon>
    </lineage>
</organism>
<feature type="domain" description="Disease resistance N-terminal" evidence="7">
    <location>
        <begin position="15"/>
        <end position="87"/>
    </location>
</feature>
<dbReference type="Proteomes" id="UP000275267">
    <property type="component" value="Unassembled WGS sequence"/>
</dbReference>
<evidence type="ECO:0000313" key="9">
    <source>
        <dbReference type="Proteomes" id="UP000275267"/>
    </source>
</evidence>
<gene>
    <name evidence="8" type="ORF">C2845_PM15G10440</name>
</gene>
<evidence type="ECO:0000259" key="6">
    <source>
        <dbReference type="Pfam" id="PF00931"/>
    </source>
</evidence>
<dbReference type="Pfam" id="PF18052">
    <property type="entry name" value="Rx_N"/>
    <property type="match status" value="1"/>
</dbReference>
<sequence length="374" mass="42471">MADLVLGLAKSTVEGTLSMVKSAIEEDKKLKKSVKRDLMLISDEFEMMHSFLNVTKDHTTNDMVRTLVSQVRNMALDVEDCIESAAHVDPNKSTWWRGMLPSRMKAAALAVALNEAVASIELLKARVEAMGERNMRYSHISGPSSKPDVKMHQPTGVVNATSFDILLNVRSDMMKQCGLVDLRKLISKKDGELHQVISVWGTARNFGMASIIKKAYDEQEISKNYSCRAWVKVMQPFDPHEFIKSLLIQFFTNYCPQQGSTTVDFMKPMKVMESTKGKLIKEFTKQLSNQSYLIVLEDLSTVVDWDIIREYLPNNNNGSCIIVATQQLEIASMCIGHSYLVSELKQSSSQMIILFVCFPRRHIWNPLHYLYKNM</sequence>
<proteinExistence type="inferred from homology"/>
<dbReference type="GO" id="GO:0043531">
    <property type="term" value="F:ADP binding"/>
    <property type="evidence" value="ECO:0007669"/>
    <property type="project" value="InterPro"/>
</dbReference>
<evidence type="ECO:0000256" key="1">
    <source>
        <dbReference type="ARBA" id="ARBA00008894"/>
    </source>
</evidence>
<dbReference type="Gene3D" id="3.40.50.300">
    <property type="entry name" value="P-loop containing nucleotide triphosphate hydrolases"/>
    <property type="match status" value="1"/>
</dbReference>
<name>A0A3L6Q5F6_PANMI</name>
<dbReference type="GO" id="GO:0006952">
    <property type="term" value="P:defense response"/>
    <property type="evidence" value="ECO:0007669"/>
    <property type="project" value="UniProtKB-KW"/>
</dbReference>
<dbReference type="OrthoDB" id="690104at2759"/>
<dbReference type="Pfam" id="PF00931">
    <property type="entry name" value="NB-ARC"/>
    <property type="match status" value="1"/>
</dbReference>
<comment type="similarity">
    <text evidence="1">Belongs to the disease resistance NB-LRR family.</text>
</comment>
<evidence type="ECO:0000313" key="8">
    <source>
        <dbReference type="EMBL" id="RLM73812.1"/>
    </source>
</evidence>
<feature type="domain" description="NB-ARC" evidence="6">
    <location>
        <begin position="191"/>
        <end position="337"/>
    </location>
</feature>
<keyword evidence="9" id="KW-1185">Reference proteome</keyword>
<keyword evidence="4" id="KW-0547">Nucleotide-binding</keyword>
<dbReference type="EMBL" id="PQIB02000013">
    <property type="protein sequence ID" value="RLM73812.1"/>
    <property type="molecule type" value="Genomic_DNA"/>
</dbReference>
<keyword evidence="2" id="KW-0433">Leucine-rich repeat</keyword>
<evidence type="ECO:0000259" key="7">
    <source>
        <dbReference type="Pfam" id="PF18052"/>
    </source>
</evidence>
<dbReference type="AlphaFoldDB" id="A0A3L6Q5F6"/>
<dbReference type="InterPro" id="IPR041118">
    <property type="entry name" value="Rx_N"/>
</dbReference>
<evidence type="ECO:0000256" key="4">
    <source>
        <dbReference type="ARBA" id="ARBA00022741"/>
    </source>
</evidence>
<dbReference type="PANTHER" id="PTHR19338">
    <property type="entry name" value="TRANSLOCASE OF INNER MITOCHONDRIAL MEMBRANE 13 HOMOLOG"/>
    <property type="match status" value="1"/>
</dbReference>
<keyword evidence="5" id="KW-0611">Plant defense</keyword>
<keyword evidence="3" id="KW-0677">Repeat</keyword>
<dbReference type="Gene3D" id="1.20.5.4130">
    <property type="match status" value="1"/>
</dbReference>
<evidence type="ECO:0000256" key="5">
    <source>
        <dbReference type="ARBA" id="ARBA00022821"/>
    </source>
</evidence>
<comment type="caution">
    <text evidence="8">The sequence shown here is derived from an EMBL/GenBank/DDBJ whole genome shotgun (WGS) entry which is preliminary data.</text>
</comment>
<evidence type="ECO:0000256" key="2">
    <source>
        <dbReference type="ARBA" id="ARBA00022614"/>
    </source>
</evidence>
<evidence type="ECO:0000256" key="3">
    <source>
        <dbReference type="ARBA" id="ARBA00022737"/>
    </source>
</evidence>
<dbReference type="STRING" id="4540.A0A3L6Q5F6"/>
<reference evidence="9" key="1">
    <citation type="journal article" date="2019" name="Nat. Commun.">
        <title>The genome of broomcorn millet.</title>
        <authorList>
            <person name="Zou C."/>
            <person name="Miki D."/>
            <person name="Li D."/>
            <person name="Tang Q."/>
            <person name="Xiao L."/>
            <person name="Rajput S."/>
            <person name="Deng P."/>
            <person name="Jia W."/>
            <person name="Huang R."/>
            <person name="Zhang M."/>
            <person name="Sun Y."/>
            <person name="Hu J."/>
            <person name="Fu X."/>
            <person name="Schnable P.S."/>
            <person name="Li F."/>
            <person name="Zhang H."/>
            <person name="Feng B."/>
            <person name="Zhu X."/>
            <person name="Liu R."/>
            <person name="Schnable J.C."/>
            <person name="Zhu J.-K."/>
            <person name="Zhang H."/>
        </authorList>
    </citation>
    <scope>NUCLEOTIDE SEQUENCE [LARGE SCALE GENOMIC DNA]</scope>
</reference>
<evidence type="ECO:0008006" key="10">
    <source>
        <dbReference type="Google" id="ProtNLM"/>
    </source>
</evidence>